<dbReference type="EC" id="4.2.1.126" evidence="3"/>
<dbReference type="InterPro" id="IPR046348">
    <property type="entry name" value="SIS_dom_sf"/>
</dbReference>
<dbReference type="PROSITE" id="PS51464">
    <property type="entry name" value="SIS"/>
    <property type="match status" value="1"/>
</dbReference>
<proteinExistence type="inferred from homology"/>
<accession>A0ABW3DCF3</accession>
<evidence type="ECO:0000259" key="4">
    <source>
        <dbReference type="PROSITE" id="PS51464"/>
    </source>
</evidence>
<dbReference type="PROSITE" id="PS01272">
    <property type="entry name" value="GCKR"/>
    <property type="match status" value="1"/>
</dbReference>
<dbReference type="InterPro" id="IPR005488">
    <property type="entry name" value="Etherase_MurQ"/>
</dbReference>
<dbReference type="SUPFAM" id="SSF53697">
    <property type="entry name" value="SIS domain"/>
    <property type="match status" value="1"/>
</dbReference>
<keyword evidence="1 3" id="KW-0456">Lyase</keyword>
<comment type="caution">
    <text evidence="5">The sequence shown here is derived from an EMBL/GenBank/DDBJ whole genome shotgun (WGS) entry which is preliminary data.</text>
</comment>
<name>A0ABW3DCF3_9BACL</name>
<dbReference type="Proteomes" id="UP001597120">
    <property type="component" value="Unassembled WGS sequence"/>
</dbReference>
<comment type="similarity">
    <text evidence="3">Belongs to the GCKR-like family. MurNAc-6-P etherase subfamily.</text>
</comment>
<dbReference type="InterPro" id="IPR005486">
    <property type="entry name" value="Glucokinase_regulatory_CS"/>
</dbReference>
<sequence length="303" mass="32405">MEQANISELLTEQRNERTRHLDRLSIEEIAELMNREDETVALSVRKALPQITAAIERIVEALRSGGRLIYIGAGTSGRLGVLDASECPPTFGVSPELVQGIIAGGDRAIRHAIENAEDDAEAGRRDAAAVVTAHDAVVGITASGRTPYVIAAIQEARRIGAVTASISCNSGTPLSAAAEWPIEVPVGPEIVTGSTRLKAGTAQKLVLNMLSTVTMIQLGKVHDNLMVNVQATNHKLKQRVVHIVMDATGVDRPTAADYCERAGGDARVAILMQRYAIGREEALDALKRARDHFGEADKLLAGR</sequence>
<dbReference type="NCBIfam" id="TIGR00274">
    <property type="entry name" value="N-acetylmuramic acid 6-phosphate etherase"/>
    <property type="match status" value="1"/>
</dbReference>
<comment type="catalytic activity">
    <reaction evidence="3">
        <text>N-acetyl-D-muramate 6-phosphate + H2O = N-acetyl-D-glucosamine 6-phosphate + (R)-lactate</text>
        <dbReference type="Rhea" id="RHEA:26410"/>
        <dbReference type="ChEBI" id="CHEBI:15377"/>
        <dbReference type="ChEBI" id="CHEBI:16004"/>
        <dbReference type="ChEBI" id="CHEBI:57513"/>
        <dbReference type="ChEBI" id="CHEBI:58722"/>
        <dbReference type="EC" id="4.2.1.126"/>
    </reaction>
</comment>
<evidence type="ECO:0000313" key="5">
    <source>
        <dbReference type="EMBL" id="MFD0870234.1"/>
    </source>
</evidence>
<reference evidence="6" key="1">
    <citation type="journal article" date="2019" name="Int. J. Syst. Evol. Microbiol.">
        <title>The Global Catalogue of Microorganisms (GCM) 10K type strain sequencing project: providing services to taxonomists for standard genome sequencing and annotation.</title>
        <authorList>
            <consortium name="The Broad Institute Genomics Platform"/>
            <consortium name="The Broad Institute Genome Sequencing Center for Infectious Disease"/>
            <person name="Wu L."/>
            <person name="Ma J."/>
        </authorList>
    </citation>
    <scope>NUCLEOTIDE SEQUENCE [LARGE SCALE GENOMIC DNA]</scope>
    <source>
        <strain evidence="6">CCUG 57263</strain>
    </source>
</reference>
<evidence type="ECO:0000256" key="1">
    <source>
        <dbReference type="ARBA" id="ARBA00023239"/>
    </source>
</evidence>
<gene>
    <name evidence="3 5" type="primary">murQ</name>
    <name evidence="5" type="ORF">ACFQ03_13815</name>
</gene>
<dbReference type="InterPro" id="IPR001347">
    <property type="entry name" value="SIS_dom"/>
</dbReference>
<dbReference type="RefSeq" id="WP_379288812.1">
    <property type="nucleotide sequence ID" value="NZ_JBHTIU010000041.1"/>
</dbReference>
<evidence type="ECO:0000256" key="2">
    <source>
        <dbReference type="ARBA" id="ARBA00023277"/>
    </source>
</evidence>
<evidence type="ECO:0000256" key="3">
    <source>
        <dbReference type="HAMAP-Rule" id="MF_00068"/>
    </source>
</evidence>
<feature type="active site" evidence="3">
    <location>
        <position position="117"/>
    </location>
</feature>
<dbReference type="Gene3D" id="3.40.50.10490">
    <property type="entry name" value="Glucose-6-phosphate isomerase like protein, domain 1"/>
    <property type="match status" value="1"/>
</dbReference>
<dbReference type="InterPro" id="IPR040190">
    <property type="entry name" value="MURQ/GCKR"/>
</dbReference>
<dbReference type="PANTHER" id="PTHR10088:SF4">
    <property type="entry name" value="GLUCOKINASE REGULATORY PROTEIN"/>
    <property type="match status" value="1"/>
</dbReference>
<comment type="pathway">
    <text evidence="3">Amino-sugar metabolism; N-acetylmuramate degradation.</text>
</comment>
<dbReference type="Pfam" id="PF22645">
    <property type="entry name" value="GKRP_SIS_N"/>
    <property type="match status" value="1"/>
</dbReference>
<dbReference type="NCBIfam" id="NF009222">
    <property type="entry name" value="PRK12570.1"/>
    <property type="match status" value="1"/>
</dbReference>
<comment type="miscellaneous">
    <text evidence="3">A lyase-type mechanism (elimination/hydration) is suggested for the cleavage of the lactyl ether bond of MurNAc 6-phosphate, with the formation of an alpha,beta-unsaturated aldehyde intermediate with (E)-stereochemistry, followed by the syn addition of water to give product.</text>
</comment>
<dbReference type="PANTHER" id="PTHR10088">
    <property type="entry name" value="GLUCOKINASE REGULATORY PROTEIN"/>
    <property type="match status" value="1"/>
</dbReference>
<dbReference type="Gene3D" id="1.10.8.1080">
    <property type="match status" value="1"/>
</dbReference>
<feature type="active site" description="Proton donor" evidence="3">
    <location>
        <position position="86"/>
    </location>
</feature>
<evidence type="ECO:0000313" key="6">
    <source>
        <dbReference type="Proteomes" id="UP001597120"/>
    </source>
</evidence>
<comment type="function">
    <text evidence="3">Specifically catalyzes the cleavage of the D-lactyl ether substituent of MurNAc 6-phosphate, producing GlcNAc 6-phosphate and D-lactate.</text>
</comment>
<dbReference type="NCBIfam" id="NF003915">
    <property type="entry name" value="PRK05441.1"/>
    <property type="match status" value="1"/>
</dbReference>
<dbReference type="HAMAP" id="MF_00068">
    <property type="entry name" value="MurQ"/>
    <property type="match status" value="1"/>
</dbReference>
<keyword evidence="6" id="KW-1185">Reference proteome</keyword>
<organism evidence="5 6">
    <name type="scientific">Paenibacillus residui</name>
    <dbReference type="NCBI Taxonomy" id="629724"/>
    <lineage>
        <taxon>Bacteria</taxon>
        <taxon>Bacillati</taxon>
        <taxon>Bacillota</taxon>
        <taxon>Bacilli</taxon>
        <taxon>Bacillales</taxon>
        <taxon>Paenibacillaceae</taxon>
        <taxon>Paenibacillus</taxon>
    </lineage>
</organism>
<dbReference type="CDD" id="cd05007">
    <property type="entry name" value="SIS_Etherase"/>
    <property type="match status" value="1"/>
</dbReference>
<feature type="domain" description="SIS" evidence="4">
    <location>
        <begin position="58"/>
        <end position="220"/>
    </location>
</feature>
<protein>
    <recommendedName>
        <fullName evidence="3">N-acetylmuramic acid 6-phosphate etherase</fullName>
        <shortName evidence="3">MurNAc-6-P etherase</shortName>
        <ecNumber evidence="3">4.2.1.126</ecNumber>
    </recommendedName>
    <alternativeName>
        <fullName evidence="3">N-acetylmuramic acid 6-phosphate hydrolase</fullName>
    </alternativeName>
    <alternativeName>
        <fullName evidence="3">N-acetylmuramic acid 6-phosphate lyase</fullName>
    </alternativeName>
</protein>
<dbReference type="EMBL" id="JBHTIU010000041">
    <property type="protein sequence ID" value="MFD0870234.1"/>
    <property type="molecule type" value="Genomic_DNA"/>
</dbReference>
<comment type="subunit">
    <text evidence="3">Homodimer.</text>
</comment>
<dbReference type="GO" id="GO:0016829">
    <property type="term" value="F:lyase activity"/>
    <property type="evidence" value="ECO:0007669"/>
    <property type="project" value="UniProtKB-KW"/>
</dbReference>
<keyword evidence="2 3" id="KW-0119">Carbohydrate metabolism</keyword>